<dbReference type="AlphaFoldDB" id="A0A6J4MM00"/>
<dbReference type="InterPro" id="IPR036188">
    <property type="entry name" value="FAD/NAD-bd_sf"/>
</dbReference>
<organism evidence="1">
    <name type="scientific">uncultured Leptolyngbya sp</name>
    <dbReference type="NCBI Taxonomy" id="332963"/>
    <lineage>
        <taxon>Bacteria</taxon>
        <taxon>Bacillati</taxon>
        <taxon>Cyanobacteriota</taxon>
        <taxon>Cyanophyceae</taxon>
        <taxon>Leptolyngbyales</taxon>
        <taxon>Leptolyngbyaceae</taxon>
        <taxon>Leptolyngbya group</taxon>
        <taxon>Leptolyngbya</taxon>
        <taxon>environmental samples</taxon>
    </lineage>
</organism>
<proteinExistence type="predicted"/>
<protein>
    <submittedName>
        <fullName evidence="1">Putative secreted protein</fullName>
    </submittedName>
</protein>
<name>A0A6J4MM00_9CYAN</name>
<dbReference type="PANTHER" id="PTHR42716">
    <property type="entry name" value="L-ASPARTATE OXIDASE"/>
    <property type="match status" value="1"/>
</dbReference>
<accession>A0A6J4MM00</accession>
<gene>
    <name evidence="1" type="ORF">AVDCRST_MAG94-3406</name>
</gene>
<reference evidence="1" key="1">
    <citation type="submission" date="2020-02" db="EMBL/GenBank/DDBJ databases">
        <authorList>
            <person name="Meier V. D."/>
        </authorList>
    </citation>
    <scope>NUCLEOTIDE SEQUENCE</scope>
    <source>
        <strain evidence="1">AVDCRST_MAG94</strain>
    </source>
</reference>
<dbReference type="PANTHER" id="PTHR42716:SF3">
    <property type="entry name" value="SLL1913 PROTEIN"/>
    <property type="match status" value="1"/>
</dbReference>
<evidence type="ECO:0000313" key="1">
    <source>
        <dbReference type="EMBL" id="CAA9361569.1"/>
    </source>
</evidence>
<dbReference type="Pfam" id="PF12831">
    <property type="entry name" value="FAD_oxidored"/>
    <property type="match status" value="1"/>
</dbReference>
<dbReference type="SUPFAM" id="SSF51905">
    <property type="entry name" value="FAD/NAD(P)-binding domain"/>
    <property type="match status" value="1"/>
</dbReference>
<dbReference type="GO" id="GO:0009435">
    <property type="term" value="P:NAD+ biosynthetic process"/>
    <property type="evidence" value="ECO:0007669"/>
    <property type="project" value="InterPro"/>
</dbReference>
<dbReference type="Gene3D" id="3.50.50.60">
    <property type="entry name" value="FAD/NAD(P)-binding domain"/>
    <property type="match status" value="1"/>
</dbReference>
<sequence length="612" mass="66992">MQELTADVLVVGGGTGGTAAAIQAARRGVKTILVSEFSWLGGMLTSAGVTAPDGNELIALQTGVWGAFLQELTRRQPEGLNHGWVSFFTYDPRVGAQIFADWVAALPNLQWIAGQTPEAVFVQENRVTGVAFQDYTVRAKLTIDGTELGDLLALGEVPYRWGWELQAEFGEPSAPLQPNPLTQQYPVQAPTWVVVMQDYGEGKTAPEIPPPPMDDPDRFAGAWDDYGGDRFLNYGRLPGNRFMINWPIKGNDYGEGVDRLLSTEQRREFLCEALWHTQSFARFIQTQLGRRYGLATDIFPVGGGAASFGGGAYALHPYYRESRRIQGLTTLREQDILPLNKGCVAPLPITVSAQGCMQAENVCDAIAVGNYPNDHHYPSGDIALKPKSMRWGGRWTGTPFTIPYRSLVPIRTDGLLACEKNLSVSHMANGATRLQPLVLGIGQAVGMAAALCVEQDCQPRELNVRLLQEALLSDTIAPAAVIPLLNLPPNDPDWHYWQRYYLDHPEAYPADGYCSRRTVSDSTSRPQPLASLPTKASASLEIHGTFQKNGEQAYTLLVTTPIALQGQVLKLVTLDHHVNQQLLAIMPKQQVKVLGSINTSGEWLLAEAIAHV</sequence>
<dbReference type="InterPro" id="IPR005288">
    <property type="entry name" value="NadB"/>
</dbReference>
<dbReference type="GO" id="GO:0008734">
    <property type="term" value="F:L-aspartate oxidase activity"/>
    <property type="evidence" value="ECO:0007669"/>
    <property type="project" value="InterPro"/>
</dbReference>
<dbReference type="EMBL" id="CADCTY010001191">
    <property type="protein sequence ID" value="CAA9361569.1"/>
    <property type="molecule type" value="Genomic_DNA"/>
</dbReference>